<dbReference type="STRING" id="931890.G8JNF2"/>
<dbReference type="PANTHER" id="PTHR42840:SF5">
    <property type="entry name" value="NAD(P)-BINDING ROSSMANN-FOLD SUPERFAMILY PROTEIN"/>
    <property type="match status" value="1"/>
</dbReference>
<proteinExistence type="predicted"/>
<dbReference type="InParanoid" id="G8JNF2"/>
<keyword evidence="4" id="KW-1185">Reference proteome</keyword>
<dbReference type="Pfam" id="PF02894">
    <property type="entry name" value="GFO_IDH_MocA_C"/>
    <property type="match status" value="1"/>
</dbReference>
<dbReference type="SUPFAM" id="SSF51735">
    <property type="entry name" value="NAD(P)-binding Rossmann-fold domains"/>
    <property type="match status" value="1"/>
</dbReference>
<dbReference type="FunCoup" id="G8JNF2">
    <property type="interactions" value="245"/>
</dbReference>
<dbReference type="EMBL" id="CP002498">
    <property type="protein sequence ID" value="AET37762.1"/>
    <property type="molecule type" value="Genomic_DNA"/>
</dbReference>
<protein>
    <recommendedName>
        <fullName evidence="5">Gfo/Idh/MocA-like oxidoreductase N-terminal domain-containing protein</fullName>
    </recommendedName>
</protein>
<dbReference type="AlphaFoldDB" id="G8JNF2"/>
<dbReference type="eggNOG" id="KOG2742">
    <property type="taxonomic scope" value="Eukaryota"/>
</dbReference>
<gene>
    <name evidence="3" type="ordered locus">Ecym_2002</name>
</gene>
<dbReference type="OrthoDB" id="64915at2759"/>
<dbReference type="PANTHER" id="PTHR42840">
    <property type="entry name" value="NAD(P)-BINDING ROSSMANN-FOLD SUPERFAMILY PROTEIN-RELATED"/>
    <property type="match status" value="1"/>
</dbReference>
<name>G8JNF2_ERECY</name>
<reference evidence="4" key="1">
    <citation type="journal article" date="2012" name="G3 (Bethesda)">
        <title>Pichia sorbitophila, an interspecies yeast hybrid reveals early steps of genome resolution following polyploidization.</title>
        <authorList>
            <person name="Leh Louis V."/>
            <person name="Despons L."/>
            <person name="Friedrich A."/>
            <person name="Martin T."/>
            <person name="Durrens P."/>
            <person name="Casaregola S."/>
            <person name="Neuveglise C."/>
            <person name="Fairhead C."/>
            <person name="Marck C."/>
            <person name="Cruz J.A."/>
            <person name="Straub M.L."/>
            <person name="Kugler V."/>
            <person name="Sacerdot C."/>
            <person name="Uzunov Z."/>
            <person name="Thierry A."/>
            <person name="Weiss S."/>
            <person name="Bleykasten C."/>
            <person name="De Montigny J."/>
            <person name="Jacques N."/>
            <person name="Jung P."/>
            <person name="Lemaire M."/>
            <person name="Mallet S."/>
            <person name="Morel G."/>
            <person name="Richard G.F."/>
            <person name="Sarkar A."/>
            <person name="Savel G."/>
            <person name="Schacherer J."/>
            <person name="Seret M.L."/>
            <person name="Talla E."/>
            <person name="Samson G."/>
            <person name="Jubin C."/>
            <person name="Poulain J."/>
            <person name="Vacherie B."/>
            <person name="Barbe V."/>
            <person name="Pelletier E."/>
            <person name="Sherman D.J."/>
            <person name="Westhof E."/>
            <person name="Weissenbach J."/>
            <person name="Baret P.V."/>
            <person name="Wincker P."/>
            <person name="Gaillardin C."/>
            <person name="Dujon B."/>
            <person name="Souciet J.L."/>
        </authorList>
    </citation>
    <scope>NUCLEOTIDE SEQUENCE [LARGE SCALE GENOMIC DNA]</scope>
    <source>
        <strain evidence="4">CBS 270.75 / DBVPG 7215 / KCTC 17166 / NRRL Y-17582</strain>
    </source>
</reference>
<dbReference type="KEGG" id="erc:Ecym_2002"/>
<feature type="domain" description="Gfo/Idh/MocA-like oxidoreductase C-terminal" evidence="2">
    <location>
        <begin position="144"/>
        <end position="344"/>
    </location>
</feature>
<dbReference type="Gene3D" id="3.40.50.720">
    <property type="entry name" value="NAD(P)-binding Rossmann-like Domain"/>
    <property type="match status" value="1"/>
</dbReference>
<dbReference type="GO" id="GO:0005737">
    <property type="term" value="C:cytoplasm"/>
    <property type="evidence" value="ECO:0007669"/>
    <property type="project" value="TreeGrafter"/>
</dbReference>
<dbReference type="Pfam" id="PF01408">
    <property type="entry name" value="GFO_IDH_MocA"/>
    <property type="match status" value="1"/>
</dbReference>
<dbReference type="OMA" id="IWVGMDE"/>
<evidence type="ECO:0008006" key="5">
    <source>
        <dbReference type="Google" id="ProtNLM"/>
    </source>
</evidence>
<organism evidence="3 4">
    <name type="scientific">Eremothecium cymbalariae (strain CBS 270.75 / DBVPG 7215 / KCTC 17166 / NRRL Y-17582)</name>
    <name type="common">Yeast</name>
    <dbReference type="NCBI Taxonomy" id="931890"/>
    <lineage>
        <taxon>Eukaryota</taxon>
        <taxon>Fungi</taxon>
        <taxon>Dikarya</taxon>
        <taxon>Ascomycota</taxon>
        <taxon>Saccharomycotina</taxon>
        <taxon>Saccharomycetes</taxon>
        <taxon>Saccharomycetales</taxon>
        <taxon>Saccharomycetaceae</taxon>
        <taxon>Eremothecium</taxon>
    </lineage>
</organism>
<dbReference type="Proteomes" id="UP000006790">
    <property type="component" value="Chromosome 2"/>
</dbReference>
<evidence type="ECO:0000259" key="2">
    <source>
        <dbReference type="Pfam" id="PF02894"/>
    </source>
</evidence>
<dbReference type="SUPFAM" id="SSF55347">
    <property type="entry name" value="Glyceraldehyde-3-phosphate dehydrogenase-like, C-terminal domain"/>
    <property type="match status" value="1"/>
</dbReference>
<dbReference type="InterPro" id="IPR036291">
    <property type="entry name" value="NAD(P)-bd_dom_sf"/>
</dbReference>
<dbReference type="HOGENOM" id="CLU_023194_3_1_1"/>
<dbReference type="GeneID" id="11473081"/>
<dbReference type="InterPro" id="IPR004104">
    <property type="entry name" value="Gfo/Idh/MocA-like_OxRdtase_C"/>
</dbReference>
<accession>G8JNF2</accession>
<dbReference type="GO" id="GO:0006740">
    <property type="term" value="P:NADPH regeneration"/>
    <property type="evidence" value="ECO:0007669"/>
    <property type="project" value="EnsemblFungi"/>
</dbReference>
<evidence type="ECO:0000313" key="4">
    <source>
        <dbReference type="Proteomes" id="UP000006790"/>
    </source>
</evidence>
<dbReference type="Gene3D" id="3.30.360.10">
    <property type="entry name" value="Dihydrodipicolinate Reductase, domain 2"/>
    <property type="match status" value="1"/>
</dbReference>
<evidence type="ECO:0000313" key="3">
    <source>
        <dbReference type="EMBL" id="AET37762.1"/>
    </source>
</evidence>
<dbReference type="GO" id="GO:0016651">
    <property type="term" value="F:oxidoreductase activity, acting on NAD(P)H"/>
    <property type="evidence" value="ECO:0007669"/>
    <property type="project" value="EnsemblFungi"/>
</dbReference>
<dbReference type="GO" id="GO:0000166">
    <property type="term" value="F:nucleotide binding"/>
    <property type="evidence" value="ECO:0007669"/>
    <property type="project" value="InterPro"/>
</dbReference>
<dbReference type="InterPro" id="IPR000683">
    <property type="entry name" value="Gfo/Idh/MocA-like_OxRdtase_N"/>
</dbReference>
<feature type="domain" description="Gfo/Idh/MocA-like oxidoreductase N-terminal" evidence="1">
    <location>
        <begin position="5"/>
        <end position="126"/>
    </location>
</feature>
<evidence type="ECO:0000259" key="1">
    <source>
        <dbReference type="Pfam" id="PF01408"/>
    </source>
</evidence>
<sequence length="349" mass="37735">MNPILNVGILGTGIFAKNRHLPSFQSYPDKFKVVAACNRTKKKAVEFAVTAGISEQKVYDDVEKLMQDPDVTFIDALLPVQFNLTAVEKAVAAGKPILLEKPIAANLEQARAIVAISETTNVPIAIGENWLYLNSIDVVKSKLETIGEVVGFTYNSTGPFVKNNKYMETSWRQTPEHIGGFLSDGGVHQLALLTELLGEIESVAALTKQIRELSGADDTVFSTLKMRSGAVGTFTYGSAFGATNKWIYVKIYGTKGSILLDISNKVEAKIRVQLGDSLEDSGSIEEFEVEEEGSFGVNAEFLNFYEAVVSGDKQVVKGSPKVVFHHLACVAAFLDSSKANGSSVQVQAA</sequence>
<dbReference type="RefSeq" id="XP_003644579.1">
    <property type="nucleotide sequence ID" value="XM_003644531.1"/>
</dbReference>